<dbReference type="Pfam" id="PF05130">
    <property type="entry name" value="FlgN"/>
    <property type="match status" value="1"/>
</dbReference>
<evidence type="ECO:0008006" key="6">
    <source>
        <dbReference type="Google" id="ProtNLM"/>
    </source>
</evidence>
<dbReference type="SUPFAM" id="SSF140566">
    <property type="entry name" value="FlgN-like"/>
    <property type="match status" value="1"/>
</dbReference>
<dbReference type="EMBL" id="QGLP01000010">
    <property type="protein sequence ID" value="PXZ02580.1"/>
    <property type="molecule type" value="Genomic_DNA"/>
</dbReference>
<evidence type="ECO:0000313" key="4">
    <source>
        <dbReference type="EMBL" id="PXZ02580.1"/>
    </source>
</evidence>
<evidence type="ECO:0000313" key="5">
    <source>
        <dbReference type="Proteomes" id="UP000247483"/>
    </source>
</evidence>
<comment type="caution">
    <text evidence="4">The sequence shown here is derived from an EMBL/GenBank/DDBJ whole genome shotgun (WGS) entry which is preliminary data.</text>
</comment>
<dbReference type="Gene3D" id="1.20.58.300">
    <property type="entry name" value="FlgN-like"/>
    <property type="match status" value="1"/>
</dbReference>
<organism evidence="4 5">
    <name type="scientific">Gilliamella apicola</name>
    <dbReference type="NCBI Taxonomy" id="1196095"/>
    <lineage>
        <taxon>Bacteria</taxon>
        <taxon>Pseudomonadati</taxon>
        <taxon>Pseudomonadota</taxon>
        <taxon>Gammaproteobacteria</taxon>
        <taxon>Orbales</taxon>
        <taxon>Orbaceae</taxon>
        <taxon>Gilliamella</taxon>
    </lineage>
</organism>
<protein>
    <recommendedName>
        <fullName evidence="6">Flagellar biosynthesis protein FlgN</fullName>
    </recommendedName>
</protein>
<dbReference type="RefSeq" id="WP_110424594.1">
    <property type="nucleotide sequence ID" value="NZ_QGLP01000010.1"/>
</dbReference>
<keyword evidence="3" id="KW-1005">Bacterial flagellum biogenesis</keyword>
<dbReference type="AlphaFoldDB" id="A0A2V4DR58"/>
<comment type="function">
    <text evidence="1">Required for the efficient initiation of filament assembly.</text>
</comment>
<evidence type="ECO:0000256" key="1">
    <source>
        <dbReference type="ARBA" id="ARBA00002397"/>
    </source>
</evidence>
<proteinExistence type="inferred from homology"/>
<dbReference type="InterPro" id="IPR007809">
    <property type="entry name" value="FlgN-like"/>
</dbReference>
<evidence type="ECO:0000256" key="2">
    <source>
        <dbReference type="ARBA" id="ARBA00007703"/>
    </source>
</evidence>
<dbReference type="InterPro" id="IPR036679">
    <property type="entry name" value="FlgN-like_sf"/>
</dbReference>
<name>A0A2V4DR58_9GAMM</name>
<accession>A0A2V4DR58</accession>
<evidence type="ECO:0000256" key="3">
    <source>
        <dbReference type="ARBA" id="ARBA00022795"/>
    </source>
</evidence>
<gene>
    <name evidence="4" type="ORF">DKK79_14010</name>
</gene>
<dbReference type="GO" id="GO:0044780">
    <property type="term" value="P:bacterial-type flagellum assembly"/>
    <property type="evidence" value="ECO:0007669"/>
    <property type="project" value="InterPro"/>
</dbReference>
<reference evidence="4 5" key="1">
    <citation type="submission" date="2018-05" db="EMBL/GenBank/DDBJ databases">
        <title>Reference genomes for bee gut microbiota database.</title>
        <authorList>
            <person name="Ellegaard K.M."/>
        </authorList>
    </citation>
    <scope>NUCLEOTIDE SEQUENCE [LARGE SCALE GENOMIC DNA]</scope>
    <source>
        <strain evidence="4 5">ESL0177</strain>
    </source>
</reference>
<comment type="similarity">
    <text evidence="2">Belongs to the FlgN family.</text>
</comment>
<sequence>MLELDNIFNSITVMLQDLSVILEAEQQILIENSSINELNEIINQKSQLLIELKLIDEKRLKVSEQYNVQSPYSENQEIALKWQAITDTTQRLAQINRDNGILIQNRMNVTQKSIDYLKNMNNPSVYTYNGYQQSETISSERAKV</sequence>
<dbReference type="Proteomes" id="UP000247483">
    <property type="component" value="Unassembled WGS sequence"/>
</dbReference>